<comment type="caution">
    <text evidence="9">The sequence shown here is derived from an EMBL/GenBank/DDBJ whole genome shotgun (WGS) entry which is preliminary data.</text>
</comment>
<evidence type="ECO:0000256" key="4">
    <source>
        <dbReference type="ARBA" id="ARBA00051876"/>
    </source>
</evidence>
<dbReference type="Pfam" id="PF00201">
    <property type="entry name" value="UDPGT"/>
    <property type="match status" value="1"/>
</dbReference>
<evidence type="ECO:0000256" key="1">
    <source>
        <dbReference type="ARBA" id="ARBA00001913"/>
    </source>
</evidence>
<dbReference type="GO" id="GO:0080043">
    <property type="term" value="F:quercetin 3-O-glucosyltransferase activity"/>
    <property type="evidence" value="ECO:0007669"/>
    <property type="project" value="TreeGrafter"/>
</dbReference>
<evidence type="ECO:0000256" key="7">
    <source>
        <dbReference type="RuleBase" id="RU003718"/>
    </source>
</evidence>
<evidence type="ECO:0000256" key="6">
    <source>
        <dbReference type="ARBA" id="ARBA00058304"/>
    </source>
</evidence>
<dbReference type="GO" id="GO:0047254">
    <property type="term" value="F:2,4-dihydroxy-7-methoxy-2H-1,4-benzoxazin-3(4H)-one 2-D-glucosyltransferase activity"/>
    <property type="evidence" value="ECO:0007669"/>
    <property type="project" value="UniProtKB-EC"/>
</dbReference>
<organism evidence="9 10">
    <name type="scientific">Lolium multiflorum</name>
    <name type="common">Italian ryegrass</name>
    <name type="synonym">Lolium perenne subsp. multiflorum</name>
    <dbReference type="NCBI Taxonomy" id="4521"/>
    <lineage>
        <taxon>Eukaryota</taxon>
        <taxon>Viridiplantae</taxon>
        <taxon>Streptophyta</taxon>
        <taxon>Embryophyta</taxon>
        <taxon>Tracheophyta</taxon>
        <taxon>Spermatophyta</taxon>
        <taxon>Magnoliopsida</taxon>
        <taxon>Liliopsida</taxon>
        <taxon>Poales</taxon>
        <taxon>Poaceae</taxon>
        <taxon>BOP clade</taxon>
        <taxon>Pooideae</taxon>
        <taxon>Poodae</taxon>
        <taxon>Poeae</taxon>
        <taxon>Poeae Chloroplast Group 2 (Poeae type)</taxon>
        <taxon>Loliodinae</taxon>
        <taxon>Loliinae</taxon>
        <taxon>Lolium</taxon>
    </lineage>
</organism>
<comment type="similarity">
    <text evidence="2 7">Belongs to the UDP-glycosyltransferase family.</text>
</comment>
<dbReference type="Proteomes" id="UP001231189">
    <property type="component" value="Unassembled WGS sequence"/>
</dbReference>
<evidence type="ECO:0000256" key="3">
    <source>
        <dbReference type="ARBA" id="ARBA00022679"/>
    </source>
</evidence>
<keyword evidence="3 7" id="KW-0808">Transferase</keyword>
<dbReference type="CDD" id="cd03784">
    <property type="entry name" value="GT1_Gtf-like"/>
    <property type="match status" value="1"/>
</dbReference>
<dbReference type="GO" id="GO:0080044">
    <property type="term" value="F:quercetin 7-O-glucosyltransferase activity"/>
    <property type="evidence" value="ECO:0007669"/>
    <property type="project" value="TreeGrafter"/>
</dbReference>
<evidence type="ECO:0000256" key="5">
    <source>
        <dbReference type="ARBA" id="ARBA00052327"/>
    </source>
</evidence>
<dbReference type="Gene3D" id="3.40.50.2000">
    <property type="entry name" value="Glycogen Phosphorylase B"/>
    <property type="match status" value="2"/>
</dbReference>
<dbReference type="AlphaFoldDB" id="A0AAD8X128"/>
<evidence type="ECO:0000256" key="8">
    <source>
        <dbReference type="RuleBase" id="RU362057"/>
    </source>
</evidence>
<keyword evidence="10" id="KW-1185">Reference proteome</keyword>
<keyword evidence="7" id="KW-0328">Glycosyltransferase</keyword>
<accession>A0AAD8X128</accession>
<dbReference type="PANTHER" id="PTHR11926:SF1374">
    <property type="entry name" value="UDP-GLYCOSYLTRANSFERASE 76F1-RELATED"/>
    <property type="match status" value="1"/>
</dbReference>
<dbReference type="EC" id="2.4.1.-" evidence="8"/>
<evidence type="ECO:0000256" key="2">
    <source>
        <dbReference type="ARBA" id="ARBA00009995"/>
    </source>
</evidence>
<reference evidence="9" key="1">
    <citation type="submission" date="2023-07" db="EMBL/GenBank/DDBJ databases">
        <title>A chromosome-level genome assembly of Lolium multiflorum.</title>
        <authorList>
            <person name="Chen Y."/>
            <person name="Copetti D."/>
            <person name="Kolliker R."/>
            <person name="Studer B."/>
        </authorList>
    </citation>
    <scope>NUCLEOTIDE SEQUENCE</scope>
    <source>
        <strain evidence="9">02402/16</strain>
        <tissue evidence="9">Leaf</tissue>
    </source>
</reference>
<evidence type="ECO:0000313" key="9">
    <source>
        <dbReference type="EMBL" id="KAK1685593.1"/>
    </source>
</evidence>
<name>A0AAD8X128_LOLMU</name>
<dbReference type="FunFam" id="3.40.50.2000:FF:000120">
    <property type="entry name" value="UDP-glycosyltransferase 76C1"/>
    <property type="match status" value="1"/>
</dbReference>
<dbReference type="PROSITE" id="PS00375">
    <property type="entry name" value="UDPGT"/>
    <property type="match status" value="1"/>
</dbReference>
<dbReference type="PANTHER" id="PTHR11926">
    <property type="entry name" value="GLUCOSYL/GLUCURONOSYL TRANSFERASES"/>
    <property type="match status" value="1"/>
</dbReference>
<dbReference type="EMBL" id="JAUUTY010000002">
    <property type="protein sequence ID" value="KAK1685593.1"/>
    <property type="molecule type" value="Genomic_DNA"/>
</dbReference>
<sequence length="485" mass="53300">MLLPGPETRDRVRETMAEAGHRVVFFPFPYHGHSSPVLRLASALHARGFAVTVFHTEFRAPDRADSPADYGWVSLPVEVPQEVVASEDIARLVTAMNAGCEEPFKDRLAALLAAEEGGGVRCVIADVIWYTAQAVARDLGVPALGIMTASAANFRLYMAFQTLIDKAYLPVQEAQKEDPVEELPPYRLKDFLRHDASSLAGFAELFRQIVDGARQSSGLIFNTLSTIEATNLDRIREDLSVPVFAVAALHKLAPQANASSNLYGETQADRHCLGWLDTQEPGSVLYVSFGSLAAMDPHEFAELAWGLAASKRPFLWVVRPKLIRGFQSGELPDGLEEEVRGRGMIVSWAPQVEVLAHPAVGAFFTHSGWNSTVEAILEGVPMICHPLDGDQYANARYVYHVWKVGVEVETAAAGQLQREEIKAAIENMVDDKEIRERINGFKIAAEEAIKAQTDLTALVDLIKSFETSKRHISSPRRSTSSEALL</sequence>
<gene>
    <name evidence="9" type="ORF">QYE76_046441</name>
</gene>
<comment type="catalytic activity">
    <reaction evidence="5">
        <text>DIMBOA + UDP-alpha-D-glucose = DIMBOA beta-D-glucoside + UDP + H(+)</text>
        <dbReference type="Rhea" id="RHEA:15541"/>
        <dbReference type="ChEBI" id="CHEBI:15378"/>
        <dbReference type="ChEBI" id="CHEBI:18048"/>
        <dbReference type="ChEBI" id="CHEBI:37573"/>
        <dbReference type="ChEBI" id="CHEBI:58223"/>
        <dbReference type="ChEBI" id="CHEBI:58885"/>
        <dbReference type="EC" id="2.4.1.202"/>
    </reaction>
</comment>
<comment type="cofactor">
    <cofactor evidence="1">
        <name>Ca(2+)</name>
        <dbReference type="ChEBI" id="CHEBI:29108"/>
    </cofactor>
</comment>
<dbReference type="FunFam" id="3.40.50.2000:FF:000040">
    <property type="entry name" value="UDP-glycosyltransferase 76C1"/>
    <property type="match status" value="1"/>
</dbReference>
<comment type="function">
    <text evidence="6">Glucosyltransferase involved in the last step of benzoxazinoid glucoside biosynthesis. Catalyzes the glucosylation of hydroxamic acids utilizing UDP-glucose as glucose doner, reducing the toxicity of these natural insecticides for storage. Can use DIMBOA and DIBOA as substrates, HMBOA (2-hydroxy-7-methoxy-2H-1,4-benzoxazin-3(4H)-one) and HBOA (2-hydroxy-2H-1,4-benzoxazin-3(4H)-one) with a lower efficiency, but not indole acetic acid or quercitin.</text>
</comment>
<proteinExistence type="inferred from homology"/>
<dbReference type="SUPFAM" id="SSF53756">
    <property type="entry name" value="UDP-Glycosyltransferase/glycogen phosphorylase"/>
    <property type="match status" value="1"/>
</dbReference>
<dbReference type="InterPro" id="IPR002213">
    <property type="entry name" value="UDP_glucos_trans"/>
</dbReference>
<dbReference type="InterPro" id="IPR035595">
    <property type="entry name" value="UDP_glycos_trans_CS"/>
</dbReference>
<comment type="catalytic activity">
    <reaction evidence="4">
        <text>DIBOA + UDP-alpha-D-glucose = DIBOA beta-D-glucoside + UDP + H(+)</text>
        <dbReference type="Rhea" id="RHEA:33955"/>
        <dbReference type="ChEBI" id="CHEBI:15378"/>
        <dbReference type="ChEBI" id="CHEBI:58223"/>
        <dbReference type="ChEBI" id="CHEBI:58885"/>
        <dbReference type="ChEBI" id="CHEBI:63558"/>
        <dbReference type="ChEBI" id="CHEBI:63670"/>
        <dbReference type="EC" id="2.4.1.202"/>
    </reaction>
</comment>
<protein>
    <recommendedName>
        <fullName evidence="8">Glycosyltransferase</fullName>
        <ecNumber evidence="8">2.4.1.-</ecNumber>
    </recommendedName>
</protein>
<evidence type="ECO:0000313" key="10">
    <source>
        <dbReference type="Proteomes" id="UP001231189"/>
    </source>
</evidence>